<evidence type="ECO:0000313" key="1">
    <source>
        <dbReference type="EMBL" id="KQH76228.1"/>
    </source>
</evidence>
<dbReference type="OrthoDB" id="4731447at2"/>
<gene>
    <name evidence="2" type="ORF">A9W98_31705</name>
    <name evidence="1" type="ORF">AO501_01005</name>
    <name evidence="3" type="ORF">AWC08_14470</name>
</gene>
<evidence type="ECO:0000313" key="6">
    <source>
        <dbReference type="Proteomes" id="UP000193928"/>
    </source>
</evidence>
<evidence type="ECO:0000313" key="2">
    <source>
        <dbReference type="EMBL" id="OBR99175.1"/>
    </source>
</evidence>
<organism evidence="1 4">
    <name type="scientific">Mycobacterium gordonae</name>
    <dbReference type="NCBI Taxonomy" id="1778"/>
    <lineage>
        <taxon>Bacteria</taxon>
        <taxon>Bacillati</taxon>
        <taxon>Actinomycetota</taxon>
        <taxon>Actinomycetes</taxon>
        <taxon>Mycobacteriales</taxon>
        <taxon>Mycobacteriaceae</taxon>
        <taxon>Mycobacterium</taxon>
    </lineage>
</organism>
<dbReference type="EMBL" id="LQOY01000019">
    <property type="protein sequence ID" value="ORV95673.1"/>
    <property type="molecule type" value="Genomic_DNA"/>
</dbReference>
<reference evidence="2 5" key="3">
    <citation type="submission" date="2016-06" db="EMBL/GenBank/DDBJ databases">
        <authorList>
            <person name="Kjaerup R.B."/>
            <person name="Dalgaard T.S."/>
            <person name="Juul-Madsen H.R."/>
        </authorList>
    </citation>
    <scope>NUCLEOTIDE SEQUENCE [LARGE SCALE GENOMIC DNA]</scope>
    <source>
        <strain evidence="2 5">1245752.6</strain>
    </source>
</reference>
<reference evidence="1 4" key="1">
    <citation type="submission" date="2015-10" db="EMBL/GenBank/DDBJ databases">
        <title>Mycobacterium gordonae draft genome assembly.</title>
        <authorList>
            <person name="Ustinova V."/>
            <person name="Smirnova T."/>
            <person name="Blagodatskikh K."/>
            <person name="Varlamov D."/>
            <person name="Larionova E."/>
            <person name="Chernousova L."/>
        </authorList>
    </citation>
    <scope>NUCLEOTIDE SEQUENCE [LARGE SCALE GENOMIC DNA]</scope>
    <source>
        <strain evidence="1 4">CTRI 14-8773</strain>
    </source>
</reference>
<dbReference type="EMBL" id="LKTM01000356">
    <property type="protein sequence ID" value="KQH76228.1"/>
    <property type="molecule type" value="Genomic_DNA"/>
</dbReference>
<name>A0A0Q2X4J0_MYCGO</name>
<keyword evidence="6" id="KW-1185">Reference proteome</keyword>
<dbReference type="Proteomes" id="UP000193928">
    <property type="component" value="Unassembled WGS sequence"/>
</dbReference>
<reference evidence="3 6" key="2">
    <citation type="submission" date="2016-01" db="EMBL/GenBank/DDBJ databases">
        <title>The new phylogeny of the genus Mycobacterium.</title>
        <authorList>
            <person name="Tarcisio F."/>
            <person name="Conor M."/>
            <person name="Antonella G."/>
            <person name="Elisabetta G."/>
            <person name="Giulia F.S."/>
            <person name="Sara T."/>
            <person name="Anna F."/>
            <person name="Clotilde B."/>
            <person name="Roberto B."/>
            <person name="Veronica D.S."/>
            <person name="Fabio R."/>
            <person name="Monica P."/>
            <person name="Olivier J."/>
            <person name="Enrico T."/>
            <person name="Nicola S."/>
        </authorList>
    </citation>
    <scope>NUCLEOTIDE SEQUENCE [LARGE SCALE GENOMIC DNA]</scope>
    <source>
        <strain evidence="3 6">DSM 44160</strain>
    </source>
</reference>
<protein>
    <submittedName>
        <fullName evidence="1">Toxin</fullName>
    </submittedName>
</protein>
<dbReference type="Proteomes" id="UP000051677">
    <property type="component" value="Unassembled WGS sequence"/>
</dbReference>
<evidence type="ECO:0000313" key="3">
    <source>
        <dbReference type="EMBL" id="ORV95673.1"/>
    </source>
</evidence>
<dbReference type="EMBL" id="MAEM01000467">
    <property type="protein sequence ID" value="OBR99175.1"/>
    <property type="molecule type" value="Genomic_DNA"/>
</dbReference>
<evidence type="ECO:0000313" key="5">
    <source>
        <dbReference type="Proteomes" id="UP000093757"/>
    </source>
</evidence>
<dbReference type="Proteomes" id="UP000093757">
    <property type="component" value="Unassembled WGS sequence"/>
</dbReference>
<proteinExistence type="predicted"/>
<accession>A0A0Q2X4J0</accession>
<comment type="caution">
    <text evidence="1">The sequence shown here is derived from an EMBL/GenBank/DDBJ whole genome shotgun (WGS) entry which is preliminary data.</text>
</comment>
<dbReference type="AlphaFoldDB" id="A0A0Q2X4J0"/>
<evidence type="ECO:0000313" key="4">
    <source>
        <dbReference type="Proteomes" id="UP000051677"/>
    </source>
</evidence>
<sequence>MITPGDVRPRRDTGHELYVVVLSNAIHLAAATGRVITCPFIPGEIPSGTMAMIVSVQQPKGVVLPELVQWLPAVALDESIGNIGAAALADTTATIAALVS</sequence>
<dbReference type="RefSeq" id="WP_055580841.1">
    <property type="nucleotide sequence ID" value="NZ_JACKSU010000025.1"/>
</dbReference>